<comment type="caution">
    <text evidence="1">The sequence shown here is derived from an EMBL/GenBank/DDBJ whole genome shotgun (WGS) entry which is preliminary data.</text>
</comment>
<dbReference type="eggNOG" id="COG2852">
    <property type="taxonomic scope" value="Bacteria"/>
</dbReference>
<dbReference type="Proteomes" id="UP000013070">
    <property type="component" value="Unassembled WGS sequence"/>
</dbReference>
<proteinExistence type="predicted"/>
<accession>N8WVR4</accession>
<dbReference type="HOGENOM" id="CLU_140153_0_0_6"/>
<dbReference type="PATRIC" id="fig|1217710.3.peg.43"/>
<sequence>MARMTATAAKKLVKNSNNRVRSMLSQLGSIGEETLARHLQVNKIKFQREFYFNPLTQHRADFYLPDYNLLVEVEGGTRGKSRHTSHKGYSADLEKYNMAQILGYSRLAFTTEQVNQGHALQTIEMFIVAFDARKETGIKPPQIIDTSTPDVILEAERRG</sequence>
<reference evidence="1 2" key="1">
    <citation type="submission" date="2013-02" db="EMBL/GenBank/DDBJ databases">
        <title>The Genome Sequence of Acinetobacter sp. NIPH 899.</title>
        <authorList>
            <consortium name="The Broad Institute Genome Sequencing Platform"/>
            <consortium name="The Broad Institute Genome Sequencing Center for Infectious Disease"/>
            <person name="Cerqueira G."/>
            <person name="Feldgarden M."/>
            <person name="Courvalin P."/>
            <person name="Perichon B."/>
            <person name="Grillot-Courvalin C."/>
            <person name="Clermont D."/>
            <person name="Rocha E."/>
            <person name="Yoon E.-J."/>
            <person name="Nemec A."/>
            <person name="Walker B."/>
            <person name="Young S.K."/>
            <person name="Zeng Q."/>
            <person name="Gargeya S."/>
            <person name="Fitzgerald M."/>
            <person name="Haas B."/>
            <person name="Abouelleil A."/>
            <person name="Alvarado L."/>
            <person name="Arachchi H.M."/>
            <person name="Berlin A.M."/>
            <person name="Chapman S.B."/>
            <person name="Dewar J."/>
            <person name="Goldberg J."/>
            <person name="Griggs A."/>
            <person name="Gujja S."/>
            <person name="Hansen M."/>
            <person name="Howarth C."/>
            <person name="Imamovic A."/>
            <person name="Larimer J."/>
            <person name="McCowan C."/>
            <person name="Murphy C."/>
            <person name="Neiman D."/>
            <person name="Pearson M."/>
            <person name="Priest M."/>
            <person name="Roberts A."/>
            <person name="Saif S."/>
            <person name="Shea T."/>
            <person name="Sisk P."/>
            <person name="Sykes S."/>
            <person name="Wortman J."/>
            <person name="Nusbaum C."/>
            <person name="Birren B."/>
        </authorList>
    </citation>
    <scope>NUCLEOTIDE SEQUENCE [LARGE SCALE GENOMIC DNA]</scope>
    <source>
        <strain evidence="1 2">NIPH 899</strain>
    </source>
</reference>
<keyword evidence="2" id="KW-1185">Reference proteome</keyword>
<dbReference type="EMBL" id="APPE01000006">
    <property type="protein sequence ID" value="ENV00964.1"/>
    <property type="molecule type" value="Genomic_DNA"/>
</dbReference>
<dbReference type="RefSeq" id="WP_004787915.1">
    <property type="nucleotide sequence ID" value="NZ_KB849413.1"/>
</dbReference>
<organism evidence="1 2">
    <name type="scientific">Acinetobacter variabilis</name>
    <dbReference type="NCBI Taxonomy" id="70346"/>
    <lineage>
        <taxon>Bacteria</taxon>
        <taxon>Pseudomonadati</taxon>
        <taxon>Pseudomonadota</taxon>
        <taxon>Gammaproteobacteria</taxon>
        <taxon>Moraxellales</taxon>
        <taxon>Moraxellaceae</taxon>
        <taxon>Acinetobacter</taxon>
    </lineage>
</organism>
<protein>
    <recommendedName>
        <fullName evidence="3">DUF559 domain-containing protein</fullName>
    </recommendedName>
</protein>
<evidence type="ECO:0008006" key="3">
    <source>
        <dbReference type="Google" id="ProtNLM"/>
    </source>
</evidence>
<evidence type="ECO:0000313" key="2">
    <source>
        <dbReference type="Proteomes" id="UP000013070"/>
    </source>
</evidence>
<name>N8WVR4_9GAMM</name>
<gene>
    <name evidence="1" type="ORF">F969_00050</name>
</gene>
<dbReference type="Gene3D" id="3.40.960.10">
    <property type="entry name" value="VSR Endonuclease"/>
    <property type="match status" value="1"/>
</dbReference>
<dbReference type="AlphaFoldDB" id="N8WVR4"/>
<evidence type="ECO:0000313" key="1">
    <source>
        <dbReference type="EMBL" id="ENV00964.1"/>
    </source>
</evidence>